<dbReference type="InterPro" id="IPR036691">
    <property type="entry name" value="Endo/exonu/phosph_ase_sf"/>
</dbReference>
<organism evidence="3 4">
    <name type="scientific">Centaurea solstitialis</name>
    <name type="common">yellow star-thistle</name>
    <dbReference type="NCBI Taxonomy" id="347529"/>
    <lineage>
        <taxon>Eukaryota</taxon>
        <taxon>Viridiplantae</taxon>
        <taxon>Streptophyta</taxon>
        <taxon>Embryophyta</taxon>
        <taxon>Tracheophyta</taxon>
        <taxon>Spermatophyta</taxon>
        <taxon>Magnoliopsida</taxon>
        <taxon>eudicotyledons</taxon>
        <taxon>Gunneridae</taxon>
        <taxon>Pentapetalae</taxon>
        <taxon>asterids</taxon>
        <taxon>campanulids</taxon>
        <taxon>Asterales</taxon>
        <taxon>Asteraceae</taxon>
        <taxon>Carduoideae</taxon>
        <taxon>Cardueae</taxon>
        <taxon>Centaureinae</taxon>
        <taxon>Centaurea</taxon>
    </lineage>
</organism>
<feature type="compositionally biased region" description="Basic and acidic residues" evidence="1">
    <location>
        <begin position="360"/>
        <end position="373"/>
    </location>
</feature>
<feature type="region of interest" description="Disordered" evidence="1">
    <location>
        <begin position="351"/>
        <end position="373"/>
    </location>
</feature>
<dbReference type="Pfam" id="PF14111">
    <property type="entry name" value="DUF4283"/>
    <property type="match status" value="1"/>
</dbReference>
<dbReference type="Proteomes" id="UP001172457">
    <property type="component" value="Chromosome 1"/>
</dbReference>
<proteinExistence type="predicted"/>
<reference evidence="3" key="1">
    <citation type="submission" date="2023-03" db="EMBL/GenBank/DDBJ databases">
        <title>Chromosome-scale reference genome and RAD-based genetic map of yellow starthistle (Centaurea solstitialis) reveal putative structural variation and QTLs associated with invader traits.</title>
        <authorList>
            <person name="Reatini B."/>
            <person name="Cang F.A."/>
            <person name="Jiang Q."/>
            <person name="Mckibben M.T.W."/>
            <person name="Barker M.S."/>
            <person name="Rieseberg L.H."/>
            <person name="Dlugosch K.M."/>
        </authorList>
    </citation>
    <scope>NUCLEOTIDE SEQUENCE</scope>
    <source>
        <strain evidence="3">CAN-66</strain>
        <tissue evidence="3">Leaf</tissue>
    </source>
</reference>
<dbReference type="CDD" id="cd01650">
    <property type="entry name" value="RT_nLTR_like"/>
    <property type="match status" value="1"/>
</dbReference>
<dbReference type="InterPro" id="IPR025558">
    <property type="entry name" value="DUF4283"/>
</dbReference>
<dbReference type="SUPFAM" id="SSF56219">
    <property type="entry name" value="DNase I-like"/>
    <property type="match status" value="1"/>
</dbReference>
<evidence type="ECO:0000313" key="4">
    <source>
        <dbReference type="Proteomes" id="UP001172457"/>
    </source>
</evidence>
<evidence type="ECO:0000256" key="1">
    <source>
        <dbReference type="SAM" id="MobiDB-lite"/>
    </source>
</evidence>
<comment type="caution">
    <text evidence="3">The sequence shown here is derived from an EMBL/GenBank/DDBJ whole genome shotgun (WGS) entry which is preliminary data.</text>
</comment>
<dbReference type="InterPro" id="IPR000477">
    <property type="entry name" value="RT_dom"/>
</dbReference>
<evidence type="ECO:0000259" key="2">
    <source>
        <dbReference type="PROSITE" id="PS50878"/>
    </source>
</evidence>
<dbReference type="InterPro" id="IPR043502">
    <property type="entry name" value="DNA/RNA_pol_sf"/>
</dbReference>
<gene>
    <name evidence="3" type="ORF">OSB04_002258</name>
</gene>
<name>A0AA38UAG6_9ASTR</name>
<protein>
    <recommendedName>
        <fullName evidence="2">Reverse transcriptase domain-containing protein</fullName>
    </recommendedName>
</protein>
<feature type="domain" description="Reverse transcriptase" evidence="2">
    <location>
        <begin position="932"/>
        <end position="1211"/>
    </location>
</feature>
<keyword evidence="4" id="KW-1185">Reference proteome</keyword>
<dbReference type="Pfam" id="PF00078">
    <property type="entry name" value="RVT_1"/>
    <property type="match status" value="1"/>
</dbReference>
<dbReference type="PANTHER" id="PTHR33116">
    <property type="entry name" value="REVERSE TRANSCRIPTASE ZINC-BINDING DOMAIN-CONTAINING PROTEIN-RELATED-RELATED"/>
    <property type="match status" value="1"/>
</dbReference>
<dbReference type="Gene3D" id="3.60.10.10">
    <property type="entry name" value="Endonuclease/exonuclease/phosphatase"/>
    <property type="match status" value="1"/>
</dbReference>
<dbReference type="Pfam" id="PF13966">
    <property type="entry name" value="zf-RVT"/>
    <property type="match status" value="1"/>
</dbReference>
<dbReference type="EMBL" id="JARYMX010000001">
    <property type="protein sequence ID" value="KAJ9566292.1"/>
    <property type="molecule type" value="Genomic_DNA"/>
</dbReference>
<dbReference type="PANTHER" id="PTHR33116:SF84">
    <property type="entry name" value="RNA-DIRECTED DNA POLYMERASE"/>
    <property type="match status" value="1"/>
</dbReference>
<dbReference type="SUPFAM" id="SSF56672">
    <property type="entry name" value="DNA/RNA polymerases"/>
    <property type="match status" value="1"/>
</dbReference>
<dbReference type="PROSITE" id="PS50878">
    <property type="entry name" value="RT_POL"/>
    <property type="match status" value="1"/>
</dbReference>
<evidence type="ECO:0000313" key="3">
    <source>
        <dbReference type="EMBL" id="KAJ9566292.1"/>
    </source>
</evidence>
<sequence length="1723" mass="195696">MGFEDIFGDSIPQPAVSRKSVFERLSNDARLEHDDVVKSKMDFAAVVGKGTNDSLAFFPLENKATSSVRIPVELAKEVMKTHHTTLMGYFLGPRLHFPVVQGYVKTAWSKYGFVDAMMNNNGVYFFKFNDAGGCQQVIDSGPLMIRGVPMFLSLWDPLKGLSKPIHTTCPLWVKLHNIPLVAFNREGIGRIASALGVPKQMDACTSTMCDKAWGRPGFAKVLIDVWSVGELKREIEVVIPNLMGGEEAKVSIRVEYIWEPTQCSHCLVFGHKISTCAKAVADTKKKHIVQHVDNDGFVRVEKKQWKPKVVDIPSSSGIVKETVVTPVVDQVLVGLEKEVVDVDCGTDSGKGSIDTLMTDQNDKGKGADDMREDDVSRTVSSIVDEPILDSVISNIQAPVKPIRGILKNTNRYNPLLSVDTRTKDAGTKQGVKKGDTGVGKKISLEGGLCCWNIRGLNARIKQGEVREVIKNNGISFCALVETHVKSDMLSSVCNAVFGKWKWISNTVLSDTGTRILLAWDECVGDVMILECHAQFLHCFVKLRGGKDAFFITIVYGSNSPMHRKELWSGLRKAKVMLGSQPWTIMGDFNAMLFPHDGFGGTSRRNSSMDDFNACVEDIEVVDVGYSGVQYTWVQKPRGGEDGLMRKLDRIMANVEFFDRFHGSSVVFHPRGISDHAIGILEIQGRTRKRTAGFKFDNFIAEHPSFLEVVSKEWEVDVHGSFMHRILTHLKRLKQPLRQLRNGYGNLSRRVNQIRLELNSVQLACDMDPLNKLLLEDLAHLLVAFEKAKLDEDAFFRQRAKVRWIREGDCNTRFFHNVVKERKGRSFIREVQLADGSMMFDDDVGQAFVMHFRGFLGFVDQQVSPEMDLALFTNTVTFADSLYMIRPITDDEIKAALFSIGNDKAPGSDGFSSKFYKAAWNVIGKDFLIAIHNFFYNARLAKEINHTLLCLIPKVPNATRVSDFRPISCCSVLYKVISKVIADRMKPVLSSIISRSQSAFIPGRRITDNILMAHELVAGYQRDVGTPRCAFKIDLRKAYDTVDWRYLLAMLRNFGFHPVLCKWIDEMLSTSSFSVVVNGETYGFFKGARGLRQGDPISPYLFTIVMEGFSMLLKKCIQEANDFLYHQGCDEFEITHLCFADDLFVFTGGNLGSVEVLKRALERFRVISGLEPNISKSEVFFCNVTPENRQVILNSLPFRVGMFPIRYLGIPLSPVSLKVADFAPLVNKVKARIHDWKAKFLSFGGRKQLIISVLQSMQLYWMLIYILPSATIHELESLFRDFLWAQGETSKGKCKIAWDMVCKPINCGGLGFKRLACWNRALVTKHIWDIVCKRNSLWVSWIWRYRIMNTSFWTIRPRQNWPWIFRKILDVRESVRRFFIYQVGDGSSINAWEDRWFQQGPLSSLISYRRFHSLGFDASSVARDVILTCDGTWPIAWVQSNPTAFSTHVPIVDEHLQDRLYWEGVNGMAQFSVKDAWFSLSGVSPNLTWTKYVWFKGNIPKHAFCMWTACFKRLPTQDRIGLWKHDPPDMRCVFCQQVPDSHDHLFFMCPYALEVWQRVKREVHLYGFPNIWNQTMVLLEERRGPSKMIQKLALSATIYFIWRERNRRLFQGRSLASIQLFVQIRDVIMARVAWWRTKTCSYDRYPRPHWAQTNLGKFWAESRLLKHAARGRSPRTSGIRPPGLELGFTTISVGLPKGGYILGGAVDGIPVYQGSNQRGVNLKA</sequence>
<dbReference type="InterPro" id="IPR026960">
    <property type="entry name" value="RVT-Znf"/>
</dbReference>
<accession>A0AA38UAG6</accession>